<protein>
    <recommendedName>
        <fullName evidence="4">Type I restriction modification DNA specificity domain-containing protein</fullName>
    </recommendedName>
</protein>
<evidence type="ECO:0000313" key="5">
    <source>
        <dbReference type="EMBL" id="AMX84654.1"/>
    </source>
</evidence>
<sequence length="393" mass="44859">MMKIKLKKIAKVLSGSTAPKDNEFSENNGKPFIRAGHLEELCNGKSLMELPKIEESVAQNRKMVLVPENTILFAKSGMSILKNRVYKTTHEAYIVNHLAAIICSNEIEPDYLYYFFRANPPSRLVLDSSYPSIRLSDIGEIDIDLPSKAIQKKISKLLKQAEEIIFKRKAQIEALDQLTQSVFLEVFGDPATNPKKWPMGFIKDLALKTQYGTSKKASEDTGKYPILRMNNITYEGHWDLTDLKYVDLDDKEVEKYLVHKGELLFNRTNSKELVGKTAVYRFEKPMAFAGYLVKVIPNEKANAEFISAYLNSKYGKSILFSMAKNIVGMANINAEELKSIKIYIPPKQLQDQFAEIVQKIESQRELFKKGLVELEKNFNSLMQRAFKGELFND</sequence>
<organism evidence="5 6">
    <name type="scientific">Geobacillus subterraneus</name>
    <dbReference type="NCBI Taxonomy" id="129338"/>
    <lineage>
        <taxon>Bacteria</taxon>
        <taxon>Bacillati</taxon>
        <taxon>Bacillota</taxon>
        <taxon>Bacilli</taxon>
        <taxon>Bacillales</taxon>
        <taxon>Anoxybacillaceae</taxon>
        <taxon>Geobacillus</taxon>
    </lineage>
</organism>
<dbReference type="Gene3D" id="3.90.220.20">
    <property type="entry name" value="DNA methylase specificity domains"/>
    <property type="match status" value="2"/>
</dbReference>
<dbReference type="Proteomes" id="UP000076226">
    <property type="component" value="Chromosome"/>
</dbReference>
<proteinExistence type="inferred from homology"/>
<keyword evidence="3" id="KW-0238">DNA-binding</keyword>
<evidence type="ECO:0000256" key="3">
    <source>
        <dbReference type="ARBA" id="ARBA00023125"/>
    </source>
</evidence>
<keyword evidence="2" id="KW-0680">Restriction system</keyword>
<dbReference type="CDD" id="cd17524">
    <property type="entry name" value="RMtype1_S_EcoUTORF5051P-TRD2-CR2_like"/>
    <property type="match status" value="1"/>
</dbReference>
<comment type="similarity">
    <text evidence="1">Belongs to the type-I restriction system S methylase family.</text>
</comment>
<evidence type="ECO:0000256" key="2">
    <source>
        <dbReference type="ARBA" id="ARBA00022747"/>
    </source>
</evidence>
<dbReference type="GeneID" id="32406592"/>
<dbReference type="PANTHER" id="PTHR30408">
    <property type="entry name" value="TYPE-1 RESTRICTION ENZYME ECOKI SPECIFICITY PROTEIN"/>
    <property type="match status" value="1"/>
</dbReference>
<dbReference type="EMBL" id="CP014342">
    <property type="protein sequence ID" value="AMX84654.1"/>
    <property type="molecule type" value="Genomic_DNA"/>
</dbReference>
<feature type="domain" description="Type I restriction modification DNA specificity" evidence="4">
    <location>
        <begin position="194"/>
        <end position="375"/>
    </location>
</feature>
<keyword evidence="6" id="KW-1185">Reference proteome</keyword>
<dbReference type="InterPro" id="IPR052021">
    <property type="entry name" value="Type-I_RS_S_subunit"/>
</dbReference>
<evidence type="ECO:0000313" key="6">
    <source>
        <dbReference type="Proteomes" id="UP000076226"/>
    </source>
</evidence>
<feature type="domain" description="Type I restriction modification DNA specificity" evidence="4">
    <location>
        <begin position="2"/>
        <end position="173"/>
    </location>
</feature>
<dbReference type="InterPro" id="IPR000055">
    <property type="entry name" value="Restrct_endonuc_typeI_TRD"/>
</dbReference>
<name>A0ABM6AE67_9BACL</name>
<dbReference type="PANTHER" id="PTHR30408:SF12">
    <property type="entry name" value="TYPE I RESTRICTION ENZYME MJAVIII SPECIFICITY SUBUNIT"/>
    <property type="match status" value="1"/>
</dbReference>
<dbReference type="Pfam" id="PF01420">
    <property type="entry name" value="Methylase_S"/>
    <property type="match status" value="2"/>
</dbReference>
<evidence type="ECO:0000256" key="1">
    <source>
        <dbReference type="ARBA" id="ARBA00010923"/>
    </source>
</evidence>
<evidence type="ECO:0000259" key="4">
    <source>
        <dbReference type="Pfam" id="PF01420"/>
    </source>
</evidence>
<accession>A0ABM6AE67</accession>
<dbReference type="RefSeq" id="WP_063166833.1">
    <property type="nucleotide sequence ID" value="NZ_CP014342.1"/>
</dbReference>
<dbReference type="SUPFAM" id="SSF116734">
    <property type="entry name" value="DNA methylase specificity domain"/>
    <property type="match status" value="2"/>
</dbReference>
<reference evidence="5 6" key="1">
    <citation type="submission" date="2016-02" db="EMBL/GenBank/DDBJ databases">
        <title>Complete genome sequence of Geobacillus subterraneus KCTC 3922T.</title>
        <authorList>
            <person name="Lee D.-W."/>
            <person name="Lee Y.-J."/>
            <person name="Lee S.-J."/>
            <person name="Park G.-S."/>
            <person name="Lee S.-J."/>
            <person name="Shin J.-H."/>
        </authorList>
    </citation>
    <scope>NUCLEOTIDE SEQUENCE [LARGE SCALE GENOMIC DNA]</scope>
    <source>
        <strain evidence="5 6">KCTC 3922</strain>
    </source>
</reference>
<gene>
    <name evidence="5" type="ORF">GS3922_13920</name>
</gene>
<dbReference type="InterPro" id="IPR044946">
    <property type="entry name" value="Restrct_endonuc_typeI_TRD_sf"/>
</dbReference>